<dbReference type="InterPro" id="IPR029071">
    <property type="entry name" value="Ubiquitin-like_domsf"/>
</dbReference>
<evidence type="ECO:0000313" key="5">
    <source>
        <dbReference type="Proteomes" id="UP000785679"/>
    </source>
</evidence>
<feature type="region of interest" description="Disordered" evidence="1">
    <location>
        <begin position="286"/>
        <end position="323"/>
    </location>
</feature>
<dbReference type="AlphaFoldDB" id="A0A8J8T6C3"/>
<dbReference type="GO" id="GO:0003700">
    <property type="term" value="F:DNA-binding transcription factor activity"/>
    <property type="evidence" value="ECO:0007669"/>
    <property type="project" value="InterPro"/>
</dbReference>
<dbReference type="SUPFAM" id="SSF54236">
    <property type="entry name" value="Ubiquitin-like"/>
    <property type="match status" value="1"/>
</dbReference>
<gene>
    <name evidence="4" type="ORF">FGO68_gene17559</name>
</gene>
<accession>A0A8J8T6C3</accession>
<feature type="region of interest" description="Disordered" evidence="1">
    <location>
        <begin position="41"/>
        <end position="101"/>
    </location>
</feature>
<dbReference type="CDD" id="cd14686">
    <property type="entry name" value="bZIP"/>
    <property type="match status" value="1"/>
</dbReference>
<dbReference type="SUPFAM" id="SSF57959">
    <property type="entry name" value="Leucine zipper domain"/>
    <property type="match status" value="1"/>
</dbReference>
<dbReference type="CDD" id="cd17039">
    <property type="entry name" value="Ubl_ubiquitin_like"/>
    <property type="match status" value="1"/>
</dbReference>
<evidence type="ECO:0000256" key="2">
    <source>
        <dbReference type="SAM" id="Phobius"/>
    </source>
</evidence>
<keyword evidence="2" id="KW-0472">Membrane</keyword>
<dbReference type="Proteomes" id="UP000785679">
    <property type="component" value="Unassembled WGS sequence"/>
</dbReference>
<protein>
    <recommendedName>
        <fullName evidence="3">Ubiquitin-like domain-containing protein</fullName>
    </recommendedName>
</protein>
<dbReference type="PROSITE" id="PS00036">
    <property type="entry name" value="BZIP_BASIC"/>
    <property type="match status" value="1"/>
</dbReference>
<dbReference type="InterPro" id="IPR046347">
    <property type="entry name" value="bZIP_sf"/>
</dbReference>
<dbReference type="SMART" id="SM00213">
    <property type="entry name" value="UBQ"/>
    <property type="match status" value="1"/>
</dbReference>
<dbReference type="EMBL" id="RRYP01003946">
    <property type="protein sequence ID" value="TNV83315.1"/>
    <property type="molecule type" value="Genomic_DNA"/>
</dbReference>
<feature type="region of interest" description="Disordered" evidence="1">
    <location>
        <begin position="412"/>
        <end position="431"/>
    </location>
</feature>
<feature type="domain" description="Ubiquitin-like" evidence="3">
    <location>
        <begin position="494"/>
        <end position="567"/>
    </location>
</feature>
<feature type="compositionally biased region" description="Polar residues" evidence="1">
    <location>
        <begin position="44"/>
        <end position="71"/>
    </location>
</feature>
<dbReference type="InterPro" id="IPR000626">
    <property type="entry name" value="Ubiquitin-like_dom"/>
</dbReference>
<dbReference type="SMART" id="SM00338">
    <property type="entry name" value="BRLZ"/>
    <property type="match status" value="1"/>
</dbReference>
<dbReference type="InterPro" id="IPR004827">
    <property type="entry name" value="bZIP"/>
</dbReference>
<feature type="compositionally biased region" description="Low complexity" evidence="1">
    <location>
        <begin position="72"/>
        <end position="83"/>
    </location>
</feature>
<dbReference type="OrthoDB" id="756206at2759"/>
<dbReference type="Gene3D" id="3.10.20.90">
    <property type="entry name" value="Phosphatidylinositol 3-kinase Catalytic Subunit, Chain A, domain 1"/>
    <property type="match status" value="1"/>
</dbReference>
<proteinExistence type="predicted"/>
<feature type="transmembrane region" description="Helical" evidence="2">
    <location>
        <begin position="441"/>
        <end position="463"/>
    </location>
</feature>
<name>A0A8J8T6C3_HALGN</name>
<comment type="caution">
    <text evidence="4">The sequence shown here is derived from an EMBL/GenBank/DDBJ whole genome shotgun (WGS) entry which is preliminary data.</text>
</comment>
<keyword evidence="2" id="KW-1133">Transmembrane helix</keyword>
<dbReference type="Pfam" id="PF00170">
    <property type="entry name" value="bZIP_1"/>
    <property type="match status" value="1"/>
</dbReference>
<organism evidence="4 5">
    <name type="scientific">Halteria grandinella</name>
    <dbReference type="NCBI Taxonomy" id="5974"/>
    <lineage>
        <taxon>Eukaryota</taxon>
        <taxon>Sar</taxon>
        <taxon>Alveolata</taxon>
        <taxon>Ciliophora</taxon>
        <taxon>Intramacronucleata</taxon>
        <taxon>Spirotrichea</taxon>
        <taxon>Stichotrichia</taxon>
        <taxon>Sporadotrichida</taxon>
        <taxon>Halteriidae</taxon>
        <taxon>Halteria</taxon>
    </lineage>
</organism>
<keyword evidence="5" id="KW-1185">Reference proteome</keyword>
<evidence type="ECO:0000256" key="1">
    <source>
        <dbReference type="SAM" id="MobiDB-lite"/>
    </source>
</evidence>
<dbReference type="Pfam" id="PF00240">
    <property type="entry name" value="ubiquitin"/>
    <property type="match status" value="1"/>
</dbReference>
<evidence type="ECO:0000259" key="3">
    <source>
        <dbReference type="PROSITE" id="PS50053"/>
    </source>
</evidence>
<dbReference type="PROSITE" id="PS50053">
    <property type="entry name" value="UBIQUITIN_2"/>
    <property type="match status" value="1"/>
</dbReference>
<reference evidence="4" key="1">
    <citation type="submission" date="2019-06" db="EMBL/GenBank/DDBJ databases">
        <authorList>
            <person name="Zheng W."/>
        </authorList>
    </citation>
    <scope>NUCLEOTIDE SEQUENCE</scope>
    <source>
        <strain evidence="4">QDHG01</strain>
    </source>
</reference>
<sequence length="814" mass="92311">MDEYERNNWRHLEFKDHIEQFSIHDEVISPLHAFLNEPHRENDQSIGFPQVNNYSNSPSNPIHPQNLQLKTPQPSQSPVQQYQNANQGGVPGDLFSNVITPKTPQGAIHQQQPYQNALSTFQAMMQQEPPKQMVFTGLTLPKINAILQMNQQQQQMSQQQEFKQGCFNGNVPGGPYYEPIINNTYNPNQIRQNPTLLSMQQQMQHPMQKMLHSPQLLPQSASPQPIFGRSQIYSQLPSTTNVKQEAIYGKDDDSGSGSDNRLSHSNLNSSISISHAHYHNHTKSKLLAAGTGGGHSSDSGGPYKNDDDANGSKKKRGRRKLQDDQYYQISNDKIQEWEKELATSKTLTKKEKKILRNRISAQKSRNKKKEEFTILNTQIEVLTKKYQDLYDVMDQTLCSKCKDSLANNLASTNLKRQKHEETKGPSSPYTPVQPRTSLIKALFAFLGVVGVIGVAYSPISVLLPGQQLQQQFNGKFGFDSGIFSPTQQNSQSYVVFQVSTVSSKSFNLMGFTHETVLDLKERIQSLEGIPVNYQTLLYDGKELANTAKVQQLSDKDKLFLTVQKAPAIVNNKVHKFQYLLKPLKPERLRHLDDSQIDIYIQYESSDPISLKRIQKMWSHLLGIDYKSHWTLKQNGQQIADSDDIDIILTDTSDYECTFDFRIDEIATSIKNNMSDIRETNILNKIVSLTEGQIQFNEDMNIYSLGETSQLGSYNVEKIPWQNNTEKTFFIDSDEDPFNDSMVLFEKTSANKFQLSKIVCRPPAFNSSLKPHTLEKNSLNLILKKQGSPLHMSTVASGFEGECYVEPLDLSQTSL</sequence>
<evidence type="ECO:0000313" key="4">
    <source>
        <dbReference type="EMBL" id="TNV83315.1"/>
    </source>
</evidence>
<keyword evidence="2" id="KW-0812">Transmembrane</keyword>
<dbReference type="Gene3D" id="1.20.5.170">
    <property type="match status" value="1"/>
</dbReference>